<accession>A0A0K0CVU1</accession>
<reference evidence="1" key="1">
    <citation type="submission" date="2012-09" db="EMBL/GenBank/DDBJ databases">
        <authorList>
            <person name="Martin A.A."/>
        </authorList>
    </citation>
    <scope>NUCLEOTIDE SEQUENCE</scope>
</reference>
<sequence>MVTICTYNARTLASESSIEDLLMQARRMSYGAIDLVETRRRHPFNAVYDTGEEMFLVTCGSKGVGGVGVLVITSLFMNIVSFEQLTSRIAYAYDLKNVDQYRL</sequence>
<evidence type="ECO:0000313" key="1">
    <source>
        <dbReference type="Proteomes" id="UP000035642"/>
    </source>
</evidence>
<name>A0A0K0CVU1_ANGCA</name>
<dbReference type="Proteomes" id="UP000035642">
    <property type="component" value="Unassembled WGS sequence"/>
</dbReference>
<organism evidence="1 2">
    <name type="scientific">Angiostrongylus cantonensis</name>
    <name type="common">Rat lungworm</name>
    <dbReference type="NCBI Taxonomy" id="6313"/>
    <lineage>
        <taxon>Eukaryota</taxon>
        <taxon>Metazoa</taxon>
        <taxon>Ecdysozoa</taxon>
        <taxon>Nematoda</taxon>
        <taxon>Chromadorea</taxon>
        <taxon>Rhabditida</taxon>
        <taxon>Rhabditina</taxon>
        <taxon>Rhabditomorpha</taxon>
        <taxon>Strongyloidea</taxon>
        <taxon>Metastrongylidae</taxon>
        <taxon>Angiostrongylus</taxon>
    </lineage>
</organism>
<evidence type="ECO:0000313" key="2">
    <source>
        <dbReference type="WBParaSite" id="ACAC_0000149001-mRNA-1"/>
    </source>
</evidence>
<dbReference type="AlphaFoldDB" id="A0A0K0CVU1"/>
<dbReference type="WBParaSite" id="ACAC_0000149001-mRNA-1">
    <property type="protein sequence ID" value="ACAC_0000149001-mRNA-1"/>
    <property type="gene ID" value="ACAC_0000149001"/>
</dbReference>
<keyword evidence="1" id="KW-1185">Reference proteome</keyword>
<reference evidence="2" key="2">
    <citation type="submission" date="2017-02" db="UniProtKB">
        <authorList>
            <consortium name="WormBaseParasite"/>
        </authorList>
    </citation>
    <scope>IDENTIFICATION</scope>
</reference>
<proteinExistence type="predicted"/>
<protein>
    <submittedName>
        <fullName evidence="2">Endonuclease</fullName>
    </submittedName>
</protein>